<comment type="caution">
    <text evidence="1">The sequence shown here is derived from an EMBL/GenBank/DDBJ whole genome shotgun (WGS) entry which is preliminary data.</text>
</comment>
<proteinExistence type="predicted"/>
<gene>
    <name evidence="1" type="ORF">S06H3_30096</name>
</gene>
<reference evidence="1" key="1">
    <citation type="journal article" date="2014" name="Front. Microbiol.">
        <title>High frequency of phylogenetically diverse reductive dehalogenase-homologous genes in deep subseafloor sedimentary metagenomes.</title>
        <authorList>
            <person name="Kawai M."/>
            <person name="Futagami T."/>
            <person name="Toyoda A."/>
            <person name="Takaki Y."/>
            <person name="Nishi S."/>
            <person name="Hori S."/>
            <person name="Arai W."/>
            <person name="Tsubouchi T."/>
            <person name="Morono Y."/>
            <person name="Uchiyama I."/>
            <person name="Ito T."/>
            <person name="Fujiyama A."/>
            <person name="Inagaki F."/>
            <person name="Takami H."/>
        </authorList>
    </citation>
    <scope>NUCLEOTIDE SEQUENCE</scope>
    <source>
        <strain evidence="1">Expedition CK06-06</strain>
    </source>
</reference>
<name>X1P5S9_9ZZZZ</name>
<dbReference type="AlphaFoldDB" id="X1P5S9"/>
<organism evidence="1">
    <name type="scientific">marine sediment metagenome</name>
    <dbReference type="NCBI Taxonomy" id="412755"/>
    <lineage>
        <taxon>unclassified sequences</taxon>
        <taxon>metagenomes</taxon>
        <taxon>ecological metagenomes</taxon>
    </lineage>
</organism>
<protein>
    <submittedName>
        <fullName evidence="1">Uncharacterized protein</fullName>
    </submittedName>
</protein>
<evidence type="ECO:0000313" key="1">
    <source>
        <dbReference type="EMBL" id="GAI26279.1"/>
    </source>
</evidence>
<accession>X1P5S9</accession>
<dbReference type="EMBL" id="BARV01017699">
    <property type="protein sequence ID" value="GAI26279.1"/>
    <property type="molecule type" value="Genomic_DNA"/>
</dbReference>
<sequence>MPIPGRRYIVVQYEKDRLVTQTEKDRIVEQSDHSKLKGTTKITDGTNIGKVTDEGYQDVKTHSSDHCFASDYGGAQTATAIITPSSGKRIKVIQVYVSTESITSDVALSFGVGALQFFKLYTAKTQTHTGPVVCSIGGVDKTINLSCGAKTFVAIAYDEAG</sequence>